<organism evidence="9 10">
    <name type="scientific">Multifurca ochricompacta</name>
    <dbReference type="NCBI Taxonomy" id="376703"/>
    <lineage>
        <taxon>Eukaryota</taxon>
        <taxon>Fungi</taxon>
        <taxon>Dikarya</taxon>
        <taxon>Basidiomycota</taxon>
        <taxon>Agaricomycotina</taxon>
        <taxon>Agaricomycetes</taxon>
        <taxon>Russulales</taxon>
        <taxon>Russulaceae</taxon>
        <taxon>Multifurca</taxon>
    </lineage>
</organism>
<protein>
    <submittedName>
        <fullName evidence="9">Homeodomain-like protein</fullName>
    </submittedName>
</protein>
<dbReference type="PANTHER" id="PTHR24323:SF7">
    <property type="entry name" value="HOMEOBOX DOMAIN-CONTAINING PROTEIN"/>
    <property type="match status" value="1"/>
</dbReference>
<sequence length="203" mass="22734">MTPIPADIFLSGASSGLGSESDDHIFNTPNTTAKRTRKRFTGSQLTRLELLFHQASHPSREERETLARELDLEPKAVTIWFQNRRQNERKATLNTDSASSPVVRPTPCRPRTSIPHSFSSPYTPLTPLTKRPTLEAMARRSELRTAPPRTPSKRPDPNKSMWDNMPSSPLGHPALRNPSSYSLGWLSGNMRVLLNGRVQLLVS</sequence>
<dbReference type="Proteomes" id="UP001203297">
    <property type="component" value="Unassembled WGS sequence"/>
</dbReference>
<feature type="DNA-binding region" description="Homeobox" evidence="5">
    <location>
        <begin position="33"/>
        <end position="92"/>
    </location>
</feature>
<dbReference type="SUPFAM" id="SSF46689">
    <property type="entry name" value="Homeodomain-like"/>
    <property type="match status" value="1"/>
</dbReference>
<dbReference type="SMART" id="SM00389">
    <property type="entry name" value="HOX"/>
    <property type="match status" value="1"/>
</dbReference>
<evidence type="ECO:0000313" key="9">
    <source>
        <dbReference type="EMBL" id="KAI0307962.1"/>
    </source>
</evidence>
<evidence type="ECO:0000256" key="3">
    <source>
        <dbReference type="ARBA" id="ARBA00023155"/>
    </source>
</evidence>
<dbReference type="Gene3D" id="1.10.10.60">
    <property type="entry name" value="Homeodomain-like"/>
    <property type="match status" value="1"/>
</dbReference>
<evidence type="ECO:0000256" key="5">
    <source>
        <dbReference type="PROSITE-ProRule" id="PRU00108"/>
    </source>
</evidence>
<dbReference type="PANTHER" id="PTHR24323">
    <property type="entry name" value="CEH-10 HOMEODOMAIN-CONTAINING HOMOLOG"/>
    <property type="match status" value="1"/>
</dbReference>
<comment type="subcellular location">
    <subcellularLocation>
        <location evidence="1 5 6">Nucleus</location>
    </subcellularLocation>
</comment>
<keyword evidence="3 5" id="KW-0371">Homeobox</keyword>
<dbReference type="PROSITE" id="PS50071">
    <property type="entry name" value="HOMEOBOX_2"/>
    <property type="match status" value="1"/>
</dbReference>
<reference evidence="9" key="1">
    <citation type="journal article" date="2022" name="New Phytol.">
        <title>Evolutionary transition to the ectomycorrhizal habit in the genomes of a hyperdiverse lineage of mushroom-forming fungi.</title>
        <authorList>
            <person name="Looney B."/>
            <person name="Miyauchi S."/>
            <person name="Morin E."/>
            <person name="Drula E."/>
            <person name="Courty P.E."/>
            <person name="Kohler A."/>
            <person name="Kuo A."/>
            <person name="LaButti K."/>
            <person name="Pangilinan J."/>
            <person name="Lipzen A."/>
            <person name="Riley R."/>
            <person name="Andreopoulos W."/>
            <person name="He G."/>
            <person name="Johnson J."/>
            <person name="Nolan M."/>
            <person name="Tritt A."/>
            <person name="Barry K.W."/>
            <person name="Grigoriev I.V."/>
            <person name="Nagy L.G."/>
            <person name="Hibbett D."/>
            <person name="Henrissat B."/>
            <person name="Matheny P.B."/>
            <person name="Labbe J."/>
            <person name="Martin F.M."/>
        </authorList>
    </citation>
    <scope>NUCLEOTIDE SEQUENCE</scope>
    <source>
        <strain evidence="9">BPL690</strain>
    </source>
</reference>
<dbReference type="GO" id="GO:0000981">
    <property type="term" value="F:DNA-binding transcription factor activity, RNA polymerase II-specific"/>
    <property type="evidence" value="ECO:0007669"/>
    <property type="project" value="InterPro"/>
</dbReference>
<dbReference type="EMBL" id="WTXG01000001">
    <property type="protein sequence ID" value="KAI0307962.1"/>
    <property type="molecule type" value="Genomic_DNA"/>
</dbReference>
<evidence type="ECO:0000256" key="1">
    <source>
        <dbReference type="ARBA" id="ARBA00004123"/>
    </source>
</evidence>
<evidence type="ECO:0000256" key="4">
    <source>
        <dbReference type="ARBA" id="ARBA00023242"/>
    </source>
</evidence>
<proteinExistence type="predicted"/>
<feature type="domain" description="Homeobox" evidence="8">
    <location>
        <begin position="31"/>
        <end position="91"/>
    </location>
</feature>
<evidence type="ECO:0000256" key="7">
    <source>
        <dbReference type="SAM" id="MobiDB-lite"/>
    </source>
</evidence>
<evidence type="ECO:0000256" key="6">
    <source>
        <dbReference type="RuleBase" id="RU000682"/>
    </source>
</evidence>
<accession>A0AAD4QRX4</accession>
<keyword evidence="10" id="KW-1185">Reference proteome</keyword>
<feature type="compositionally biased region" description="Low complexity" evidence="7">
    <location>
        <begin position="121"/>
        <end position="131"/>
    </location>
</feature>
<dbReference type="Pfam" id="PF00046">
    <property type="entry name" value="Homeodomain"/>
    <property type="match status" value="1"/>
</dbReference>
<feature type="compositionally biased region" description="Low complexity" evidence="7">
    <location>
        <begin position="99"/>
        <end position="113"/>
    </location>
</feature>
<dbReference type="PROSITE" id="PS00027">
    <property type="entry name" value="HOMEOBOX_1"/>
    <property type="match status" value="1"/>
</dbReference>
<dbReference type="InterPro" id="IPR001356">
    <property type="entry name" value="HD"/>
</dbReference>
<keyword evidence="4 5" id="KW-0539">Nucleus</keyword>
<dbReference type="InterPro" id="IPR051775">
    <property type="entry name" value="Homeobox_domain"/>
</dbReference>
<feature type="region of interest" description="Disordered" evidence="7">
    <location>
        <begin position="88"/>
        <end position="173"/>
    </location>
</feature>
<evidence type="ECO:0000259" key="8">
    <source>
        <dbReference type="PROSITE" id="PS50071"/>
    </source>
</evidence>
<dbReference type="GO" id="GO:0000976">
    <property type="term" value="F:transcription cis-regulatory region binding"/>
    <property type="evidence" value="ECO:0007669"/>
    <property type="project" value="TreeGrafter"/>
</dbReference>
<comment type="caution">
    <text evidence="9">The sequence shown here is derived from an EMBL/GenBank/DDBJ whole genome shotgun (WGS) entry which is preliminary data.</text>
</comment>
<evidence type="ECO:0000256" key="2">
    <source>
        <dbReference type="ARBA" id="ARBA00023125"/>
    </source>
</evidence>
<gene>
    <name evidence="9" type="ORF">B0F90DRAFT_96424</name>
</gene>
<dbReference type="CDD" id="cd00086">
    <property type="entry name" value="homeodomain"/>
    <property type="match status" value="1"/>
</dbReference>
<evidence type="ECO:0000313" key="10">
    <source>
        <dbReference type="Proteomes" id="UP001203297"/>
    </source>
</evidence>
<keyword evidence="2 5" id="KW-0238">DNA-binding</keyword>
<dbReference type="AlphaFoldDB" id="A0AAD4QRX4"/>
<feature type="region of interest" description="Disordered" evidence="7">
    <location>
        <begin position="15"/>
        <end position="38"/>
    </location>
</feature>
<dbReference type="InterPro" id="IPR017970">
    <property type="entry name" value="Homeobox_CS"/>
</dbReference>
<dbReference type="GO" id="GO:0005634">
    <property type="term" value="C:nucleus"/>
    <property type="evidence" value="ECO:0007669"/>
    <property type="project" value="UniProtKB-SubCell"/>
</dbReference>
<dbReference type="InterPro" id="IPR009057">
    <property type="entry name" value="Homeodomain-like_sf"/>
</dbReference>
<name>A0AAD4QRX4_9AGAM</name>